<keyword evidence="2 6" id="KW-0812">Transmembrane</keyword>
<organism evidence="8 9">
    <name type="scientific">Stereocaulon virgatum</name>
    <dbReference type="NCBI Taxonomy" id="373712"/>
    <lineage>
        <taxon>Eukaryota</taxon>
        <taxon>Fungi</taxon>
        <taxon>Dikarya</taxon>
        <taxon>Ascomycota</taxon>
        <taxon>Pezizomycotina</taxon>
        <taxon>Lecanoromycetes</taxon>
        <taxon>OSLEUM clade</taxon>
        <taxon>Lecanoromycetidae</taxon>
        <taxon>Lecanorales</taxon>
        <taxon>Lecanorineae</taxon>
        <taxon>Stereocaulaceae</taxon>
        <taxon>Stereocaulon</taxon>
    </lineage>
</organism>
<reference evidence="8 9" key="1">
    <citation type="submission" date="2024-09" db="EMBL/GenBank/DDBJ databases">
        <title>Rethinking Asexuality: The Enigmatic Case of Functional Sexual Genes in Lepraria (Stereocaulaceae).</title>
        <authorList>
            <person name="Doellman M."/>
            <person name="Sun Y."/>
            <person name="Barcenas-Pena A."/>
            <person name="Lumbsch H.T."/>
            <person name="Grewe F."/>
        </authorList>
    </citation>
    <scope>NUCLEOTIDE SEQUENCE [LARGE SCALE GENOMIC DNA]</scope>
    <source>
        <strain evidence="8 9">Mercado 3170</strain>
    </source>
</reference>
<gene>
    <name evidence="8" type="ORF">N7G274_001511</name>
</gene>
<sequence length="386" mass="43462">MATIAPPSSPGFDLYANQQERIRISSIVLIILPTIFVILRLVSRGISKAGYWWDDFWIIIALFLCYALPILNIQALSNGFGRHISVLPPDSAGAFRKDIWTYGIFNILATLCIKISILAFYRRIFPIAQLRFVLIIVTAVVLCLLLASLLVSIFLCVPVHAFWESQYRPTATCLDLNLVFLVPGSIDGALNFIIVSMPIPLLWRLRTTKGQKLILTSIFCVAGFVCVCSIIRLVVISRLEYNDITWKYVNASIWNTTNATMGVVGACIPSLRPLFKRLVSDTYHGPEFKGDHDYGSNASSRFIWSPSKGANVDSRPRKFSRLHDTGTDPNANWGFDVHVHGGRSRHAGYEDEMDMEAMETPERRIMVKTEVTLISSARMDYMDQLF</sequence>
<evidence type="ECO:0000256" key="4">
    <source>
        <dbReference type="ARBA" id="ARBA00023136"/>
    </source>
</evidence>
<feature type="transmembrane region" description="Helical" evidence="6">
    <location>
        <begin position="55"/>
        <end position="79"/>
    </location>
</feature>
<feature type="transmembrane region" description="Helical" evidence="6">
    <location>
        <begin position="178"/>
        <end position="201"/>
    </location>
</feature>
<keyword evidence="3 6" id="KW-1133">Transmembrane helix</keyword>
<evidence type="ECO:0000256" key="5">
    <source>
        <dbReference type="ARBA" id="ARBA00038359"/>
    </source>
</evidence>
<evidence type="ECO:0000313" key="8">
    <source>
        <dbReference type="EMBL" id="KAL2046064.1"/>
    </source>
</evidence>
<proteinExistence type="inferred from homology"/>
<feature type="transmembrane region" description="Helical" evidence="6">
    <location>
        <begin position="99"/>
        <end position="121"/>
    </location>
</feature>
<evidence type="ECO:0000259" key="7">
    <source>
        <dbReference type="Pfam" id="PF20684"/>
    </source>
</evidence>
<comment type="caution">
    <text evidence="8">The sequence shown here is derived from an EMBL/GenBank/DDBJ whole genome shotgun (WGS) entry which is preliminary data.</text>
</comment>
<keyword evidence="4 6" id="KW-0472">Membrane</keyword>
<evidence type="ECO:0000256" key="6">
    <source>
        <dbReference type="SAM" id="Phobius"/>
    </source>
</evidence>
<dbReference type="Pfam" id="PF20684">
    <property type="entry name" value="Fung_rhodopsin"/>
    <property type="match status" value="1"/>
</dbReference>
<evidence type="ECO:0000256" key="3">
    <source>
        <dbReference type="ARBA" id="ARBA00022989"/>
    </source>
</evidence>
<comment type="subcellular location">
    <subcellularLocation>
        <location evidence="1">Membrane</location>
        <topology evidence="1">Multi-pass membrane protein</topology>
    </subcellularLocation>
</comment>
<dbReference type="InterPro" id="IPR049326">
    <property type="entry name" value="Rhodopsin_dom_fungi"/>
</dbReference>
<feature type="domain" description="Rhodopsin" evidence="7">
    <location>
        <begin position="39"/>
        <end position="277"/>
    </location>
</feature>
<dbReference type="InterPro" id="IPR052337">
    <property type="entry name" value="SAT4-like"/>
</dbReference>
<dbReference type="EMBL" id="JBEFKJ010000004">
    <property type="protein sequence ID" value="KAL2046064.1"/>
    <property type="molecule type" value="Genomic_DNA"/>
</dbReference>
<comment type="similarity">
    <text evidence="5">Belongs to the SAT4 family.</text>
</comment>
<accession>A0ABR4AJW2</accession>
<evidence type="ECO:0000313" key="9">
    <source>
        <dbReference type="Proteomes" id="UP001590950"/>
    </source>
</evidence>
<dbReference type="PANTHER" id="PTHR33048:SF47">
    <property type="entry name" value="INTEGRAL MEMBRANE PROTEIN-RELATED"/>
    <property type="match status" value="1"/>
</dbReference>
<feature type="transmembrane region" description="Helical" evidence="6">
    <location>
        <begin position="133"/>
        <end position="163"/>
    </location>
</feature>
<name>A0ABR4AJW2_9LECA</name>
<dbReference type="Proteomes" id="UP001590950">
    <property type="component" value="Unassembled WGS sequence"/>
</dbReference>
<evidence type="ECO:0000256" key="1">
    <source>
        <dbReference type="ARBA" id="ARBA00004141"/>
    </source>
</evidence>
<dbReference type="PANTHER" id="PTHR33048">
    <property type="entry name" value="PTH11-LIKE INTEGRAL MEMBRANE PROTEIN (AFU_ORTHOLOGUE AFUA_5G11245)"/>
    <property type="match status" value="1"/>
</dbReference>
<feature type="transmembrane region" description="Helical" evidence="6">
    <location>
        <begin position="213"/>
        <end position="235"/>
    </location>
</feature>
<feature type="transmembrane region" description="Helical" evidence="6">
    <location>
        <begin position="22"/>
        <end position="43"/>
    </location>
</feature>
<keyword evidence="9" id="KW-1185">Reference proteome</keyword>
<protein>
    <recommendedName>
        <fullName evidence="7">Rhodopsin domain-containing protein</fullName>
    </recommendedName>
</protein>
<evidence type="ECO:0000256" key="2">
    <source>
        <dbReference type="ARBA" id="ARBA00022692"/>
    </source>
</evidence>